<organism evidence="2 3">
    <name type="scientific">Lactococcus cremoris subsp. cremoris GE214</name>
    <dbReference type="NCBI Taxonomy" id="1415168"/>
    <lineage>
        <taxon>Bacteria</taxon>
        <taxon>Bacillati</taxon>
        <taxon>Bacillota</taxon>
        <taxon>Bacilli</taxon>
        <taxon>Lactobacillales</taxon>
        <taxon>Streptococcaceae</taxon>
        <taxon>Lactococcus</taxon>
        <taxon>Lactococcus cremoris subsp. cremoris</taxon>
    </lineage>
</organism>
<name>A0A084ADT2_LACLC</name>
<comment type="caution">
    <text evidence="2">The sequence shown here is derived from an EMBL/GenBank/DDBJ whole genome shotgun (WGS) entry which is preliminary data.</text>
</comment>
<gene>
    <name evidence="2" type="ORF">U725_00236</name>
</gene>
<dbReference type="Proteomes" id="UP000028401">
    <property type="component" value="Unassembled WGS sequence"/>
</dbReference>
<dbReference type="EMBL" id="AZSI01000007">
    <property type="protein sequence ID" value="KEY63461.1"/>
    <property type="molecule type" value="Genomic_DNA"/>
</dbReference>
<feature type="transmembrane region" description="Helical" evidence="1">
    <location>
        <begin position="30"/>
        <end position="47"/>
    </location>
</feature>
<feature type="transmembrane region" description="Helical" evidence="1">
    <location>
        <begin position="89"/>
        <end position="107"/>
    </location>
</feature>
<proteinExistence type="predicted"/>
<accession>A0A084ADT2</accession>
<evidence type="ECO:0000313" key="2">
    <source>
        <dbReference type="EMBL" id="KEY63461.1"/>
    </source>
</evidence>
<feature type="transmembrane region" description="Helical" evidence="1">
    <location>
        <begin position="59"/>
        <end position="77"/>
    </location>
</feature>
<keyword evidence="1" id="KW-0812">Transmembrane</keyword>
<sequence>MLELGMLLFLWAYTTIIFAIAYLFQVLNLTLIGLEVITIILLFISFWESTKGRYRRIIGMNIINIFFILVLYFSQHVFTYIQHHDVEKVSVIIVGFVLAQLLGIFWGRQFYKHQEKSNK</sequence>
<keyword evidence="1" id="KW-0472">Membrane</keyword>
<reference evidence="2 3" key="1">
    <citation type="submission" date="2014-06" db="EMBL/GenBank/DDBJ databases">
        <title>Draft genome sequence of the putrescine producing strain Lactococcus lactis subsp cremoris GE214.</title>
        <authorList>
            <person name="Ladero V."/>
            <person name="Linares D.M."/>
            <person name="del Rio B."/>
            <person name="Mayo B."/>
            <person name="Martin M.C."/>
            <person name="Fernandez M."/>
            <person name="Alvarez M.A."/>
        </authorList>
    </citation>
    <scope>NUCLEOTIDE SEQUENCE [LARGE SCALE GENOMIC DNA]</scope>
    <source>
        <strain evidence="2 3">GE214</strain>
    </source>
</reference>
<protein>
    <submittedName>
        <fullName evidence="2">Uncharacterized protein</fullName>
    </submittedName>
</protein>
<dbReference type="PATRIC" id="fig|1415168.3.peg.244"/>
<keyword evidence="1" id="KW-1133">Transmembrane helix</keyword>
<dbReference type="AlphaFoldDB" id="A0A084ADT2"/>
<evidence type="ECO:0000256" key="1">
    <source>
        <dbReference type="SAM" id="Phobius"/>
    </source>
</evidence>
<feature type="transmembrane region" description="Helical" evidence="1">
    <location>
        <begin position="7"/>
        <end position="24"/>
    </location>
</feature>
<evidence type="ECO:0000313" key="3">
    <source>
        <dbReference type="Proteomes" id="UP000028401"/>
    </source>
</evidence>